<dbReference type="GO" id="GO:0008973">
    <property type="term" value="F:phosphopentomutase activity"/>
    <property type="evidence" value="ECO:0007669"/>
    <property type="project" value="TreeGrafter"/>
</dbReference>
<keyword evidence="9" id="KW-0413">Isomerase</keyword>
<accession>A0A7I8VQH7</accession>
<dbReference type="InterPro" id="IPR016066">
    <property type="entry name" value="A-D-PHexomutase_CS"/>
</dbReference>
<dbReference type="InterPro" id="IPR005846">
    <property type="entry name" value="A-D-PHexomutase_a/b/a-III"/>
</dbReference>
<dbReference type="InterPro" id="IPR005844">
    <property type="entry name" value="A-D-PHexomutase_a/b/a-I"/>
</dbReference>
<comment type="similarity">
    <text evidence="3 11">Belongs to the phosphohexose mutase family.</text>
</comment>
<dbReference type="PROSITE" id="PS00710">
    <property type="entry name" value="PGM_PMM"/>
    <property type="match status" value="1"/>
</dbReference>
<dbReference type="InterPro" id="IPR016055">
    <property type="entry name" value="A-D-PHexomutase_a/b/a-I/II/III"/>
</dbReference>
<dbReference type="SUPFAM" id="SSF55957">
    <property type="entry name" value="Phosphoglucomutase, C-terminal domain"/>
    <property type="match status" value="1"/>
</dbReference>
<dbReference type="AlphaFoldDB" id="A0A7I8VQH7"/>
<gene>
    <name evidence="15" type="ORF">DGYR_LOCUS6855</name>
</gene>
<evidence type="ECO:0000256" key="8">
    <source>
        <dbReference type="ARBA" id="ARBA00022842"/>
    </source>
</evidence>
<dbReference type="InterPro" id="IPR036900">
    <property type="entry name" value="A-D-PHexomutase_C_sf"/>
</dbReference>
<dbReference type="FunFam" id="3.40.120.10:FF:000035">
    <property type="entry name" value="Pgm3p"/>
    <property type="match status" value="1"/>
</dbReference>
<evidence type="ECO:0000256" key="1">
    <source>
        <dbReference type="ARBA" id="ARBA00001946"/>
    </source>
</evidence>
<feature type="domain" description="Alpha-D-phosphohexomutase alpha/beta/alpha" evidence="14">
    <location>
        <begin position="353"/>
        <end position="459"/>
    </location>
</feature>
<keyword evidence="10" id="KW-0119">Carbohydrate metabolism</keyword>
<name>A0A7I8VQH7_9ANNE</name>
<evidence type="ECO:0000256" key="9">
    <source>
        <dbReference type="ARBA" id="ARBA00023235"/>
    </source>
</evidence>
<dbReference type="SUPFAM" id="SSF53738">
    <property type="entry name" value="Phosphoglucomutase, first 3 domains"/>
    <property type="match status" value="3"/>
</dbReference>
<sequence>MAFIKKFGNKELDDKIEEWIRWDKRDDTCDEIKKLVQNDNENELNNRLLKRMAFGTAGLRARMGAGYSMMNDLTIIQTTQGFAKYMLTVTPNVRKNGVVIGFDGRHNSHRFAQRVARVLTLQNIKVYTMSHTCPTPFVPYTVLSKGCDWGIMVTASHNPKDDNGYKVYYSNGAQIIEPHDEYISRSILENLEPWENVWQLDETDNNLCTDVYKETFTNYIKDLEGLCHFKDENSKTDVKFTYTAMHGVGYPAIQKAFEIFNLPKPIPVIEQVEVDPEFTTVQFPNPEEGKSALNLAMKTADENDCKVILANDPDADRLALAEKQANGEWKCFSGNELGSLYLWWLSTRLDITNTSRGDVYAIASTVSSQIIGSIARVENFKFEETLTGFKWMGNKAHELRKKGKTVLFAFEEAIGFMCSDKVLDKDGISAAVVLAEMIIHLAKENLNCKQQLEKIYEKYGQHISRNSYFICHDEATINKLFNDIRNFDGKGKYPSHCGRFEIKYIRDLTTGYDNSQPDNKPILPVSASSQMLTFTFSNGCIATLRTSGTEPKIKYYTEYCAEPGRSREEVSNELNEMIEAIIEHFYRPKENHLTPRPN</sequence>
<dbReference type="GO" id="GO:0000287">
    <property type="term" value="F:magnesium ion binding"/>
    <property type="evidence" value="ECO:0007669"/>
    <property type="project" value="InterPro"/>
</dbReference>
<dbReference type="Gene3D" id="3.40.120.10">
    <property type="entry name" value="Alpha-D-Glucose-1,6-Bisphosphate, subunit A, domain 3"/>
    <property type="match status" value="3"/>
</dbReference>
<comment type="caution">
    <text evidence="15">The sequence shown here is derived from an EMBL/GenBank/DDBJ whole genome shotgun (WGS) entry which is preliminary data.</text>
</comment>
<protein>
    <submittedName>
        <fullName evidence="15">DgyrCDS7184</fullName>
    </submittedName>
</protein>
<keyword evidence="5" id="KW-0313">Glucose metabolism</keyword>
<keyword evidence="8 11" id="KW-0460">Magnesium</keyword>
<proteinExistence type="inferred from homology"/>
<dbReference type="GO" id="GO:0005737">
    <property type="term" value="C:cytoplasm"/>
    <property type="evidence" value="ECO:0007669"/>
    <property type="project" value="UniProtKB-SubCell"/>
</dbReference>
<evidence type="ECO:0000256" key="6">
    <source>
        <dbReference type="ARBA" id="ARBA00022553"/>
    </source>
</evidence>
<feature type="domain" description="Alpha-D-phosphohexomutase alpha/beta/alpha" evidence="13">
    <location>
        <begin position="219"/>
        <end position="323"/>
    </location>
</feature>
<organism evidence="15 16">
    <name type="scientific">Dimorphilus gyrociliatus</name>
    <dbReference type="NCBI Taxonomy" id="2664684"/>
    <lineage>
        <taxon>Eukaryota</taxon>
        <taxon>Metazoa</taxon>
        <taxon>Spiralia</taxon>
        <taxon>Lophotrochozoa</taxon>
        <taxon>Annelida</taxon>
        <taxon>Polychaeta</taxon>
        <taxon>Polychaeta incertae sedis</taxon>
        <taxon>Dinophilidae</taxon>
        <taxon>Dimorphilus</taxon>
    </lineage>
</organism>
<evidence type="ECO:0000313" key="15">
    <source>
        <dbReference type="EMBL" id="CAD5118485.1"/>
    </source>
</evidence>
<dbReference type="InterPro" id="IPR005845">
    <property type="entry name" value="A-D-PHexomutase_a/b/a-II"/>
</dbReference>
<dbReference type="PANTHER" id="PTHR45745:SF1">
    <property type="entry name" value="PHOSPHOGLUCOMUTASE 2B-RELATED"/>
    <property type="match status" value="1"/>
</dbReference>
<dbReference type="PANTHER" id="PTHR45745">
    <property type="entry name" value="PHOSPHOMANNOMUTASE 45A"/>
    <property type="match status" value="1"/>
</dbReference>
<evidence type="ECO:0000256" key="4">
    <source>
        <dbReference type="ARBA" id="ARBA00022490"/>
    </source>
</evidence>
<dbReference type="GO" id="GO:0005634">
    <property type="term" value="C:nucleus"/>
    <property type="evidence" value="ECO:0007669"/>
    <property type="project" value="TreeGrafter"/>
</dbReference>
<keyword evidence="16" id="KW-1185">Reference proteome</keyword>
<reference evidence="15 16" key="1">
    <citation type="submission" date="2020-08" db="EMBL/GenBank/DDBJ databases">
        <authorList>
            <person name="Hejnol A."/>
        </authorList>
    </citation>
    <scope>NUCLEOTIDE SEQUENCE [LARGE SCALE GENOMIC DNA]</scope>
</reference>
<evidence type="ECO:0000256" key="5">
    <source>
        <dbReference type="ARBA" id="ARBA00022526"/>
    </source>
</evidence>
<evidence type="ECO:0000256" key="2">
    <source>
        <dbReference type="ARBA" id="ARBA00004496"/>
    </source>
</evidence>
<dbReference type="InterPro" id="IPR005841">
    <property type="entry name" value="Alpha-D-phosphohexomutase_SF"/>
</dbReference>
<feature type="domain" description="Alpha-D-phosphohexomutase alpha/beta/alpha" evidence="12">
    <location>
        <begin position="52"/>
        <end position="190"/>
    </location>
</feature>
<keyword evidence="4" id="KW-0963">Cytoplasm</keyword>
<evidence type="ECO:0000259" key="13">
    <source>
        <dbReference type="Pfam" id="PF02879"/>
    </source>
</evidence>
<evidence type="ECO:0000256" key="3">
    <source>
        <dbReference type="ARBA" id="ARBA00010231"/>
    </source>
</evidence>
<evidence type="ECO:0000259" key="14">
    <source>
        <dbReference type="Pfam" id="PF02880"/>
    </source>
</evidence>
<evidence type="ECO:0000256" key="11">
    <source>
        <dbReference type="RuleBase" id="RU004326"/>
    </source>
</evidence>
<dbReference type="OrthoDB" id="8300170at2759"/>
<evidence type="ECO:0000256" key="7">
    <source>
        <dbReference type="ARBA" id="ARBA00022723"/>
    </source>
</evidence>
<dbReference type="Proteomes" id="UP000549394">
    <property type="component" value="Unassembled WGS sequence"/>
</dbReference>
<evidence type="ECO:0000259" key="12">
    <source>
        <dbReference type="Pfam" id="PF02878"/>
    </source>
</evidence>
<keyword evidence="7 11" id="KW-0479">Metal-binding</keyword>
<dbReference type="GO" id="GO:0006006">
    <property type="term" value="P:glucose metabolic process"/>
    <property type="evidence" value="ECO:0007669"/>
    <property type="project" value="UniProtKB-KW"/>
</dbReference>
<dbReference type="CDD" id="cd05799">
    <property type="entry name" value="PGM2"/>
    <property type="match status" value="1"/>
</dbReference>
<evidence type="ECO:0000313" key="16">
    <source>
        <dbReference type="Proteomes" id="UP000549394"/>
    </source>
</evidence>
<keyword evidence="6" id="KW-0597">Phosphoprotein</keyword>
<comment type="subcellular location">
    <subcellularLocation>
        <location evidence="2">Cytoplasm</location>
    </subcellularLocation>
</comment>
<dbReference type="Pfam" id="PF02880">
    <property type="entry name" value="PGM_PMM_III"/>
    <property type="match status" value="1"/>
</dbReference>
<comment type="cofactor">
    <cofactor evidence="1">
        <name>Mg(2+)</name>
        <dbReference type="ChEBI" id="CHEBI:18420"/>
    </cofactor>
</comment>
<dbReference type="GO" id="GO:0006166">
    <property type="term" value="P:purine ribonucleoside salvage"/>
    <property type="evidence" value="ECO:0007669"/>
    <property type="project" value="TreeGrafter"/>
</dbReference>
<dbReference type="PRINTS" id="PR00509">
    <property type="entry name" value="PGMPMM"/>
</dbReference>
<dbReference type="Pfam" id="PF02879">
    <property type="entry name" value="PGM_PMM_II"/>
    <property type="match status" value="1"/>
</dbReference>
<dbReference type="EMBL" id="CAJFCJ010000009">
    <property type="protein sequence ID" value="CAD5118485.1"/>
    <property type="molecule type" value="Genomic_DNA"/>
</dbReference>
<dbReference type="Pfam" id="PF02878">
    <property type="entry name" value="PGM_PMM_I"/>
    <property type="match status" value="1"/>
</dbReference>
<evidence type="ECO:0000256" key="10">
    <source>
        <dbReference type="ARBA" id="ARBA00023277"/>
    </source>
</evidence>